<proteinExistence type="predicted"/>
<keyword evidence="2" id="KW-1185">Reference proteome</keyword>
<evidence type="ECO:0000313" key="2">
    <source>
        <dbReference type="Proteomes" id="UP000077266"/>
    </source>
</evidence>
<protein>
    <submittedName>
        <fullName evidence="1">Uncharacterized protein</fullName>
    </submittedName>
</protein>
<dbReference type="AlphaFoldDB" id="A0A166MUW1"/>
<dbReference type="InParanoid" id="A0A166MUW1"/>
<gene>
    <name evidence="1" type="ORF">EXIGLDRAFT_783848</name>
</gene>
<dbReference type="Proteomes" id="UP000077266">
    <property type="component" value="Unassembled WGS sequence"/>
</dbReference>
<organism evidence="1 2">
    <name type="scientific">Exidia glandulosa HHB12029</name>
    <dbReference type="NCBI Taxonomy" id="1314781"/>
    <lineage>
        <taxon>Eukaryota</taxon>
        <taxon>Fungi</taxon>
        <taxon>Dikarya</taxon>
        <taxon>Basidiomycota</taxon>
        <taxon>Agaricomycotina</taxon>
        <taxon>Agaricomycetes</taxon>
        <taxon>Auriculariales</taxon>
        <taxon>Exidiaceae</taxon>
        <taxon>Exidia</taxon>
    </lineage>
</organism>
<accession>A0A166MUW1</accession>
<dbReference type="EMBL" id="KV426903">
    <property type="protein sequence ID" value="KZV78426.1"/>
    <property type="molecule type" value="Genomic_DNA"/>
</dbReference>
<reference evidence="1 2" key="1">
    <citation type="journal article" date="2016" name="Mol. Biol. Evol.">
        <title>Comparative Genomics of Early-Diverging Mushroom-Forming Fungi Provides Insights into the Origins of Lignocellulose Decay Capabilities.</title>
        <authorList>
            <person name="Nagy L.G."/>
            <person name="Riley R."/>
            <person name="Tritt A."/>
            <person name="Adam C."/>
            <person name="Daum C."/>
            <person name="Floudas D."/>
            <person name="Sun H."/>
            <person name="Yadav J.S."/>
            <person name="Pangilinan J."/>
            <person name="Larsson K.H."/>
            <person name="Matsuura K."/>
            <person name="Barry K."/>
            <person name="Labutti K."/>
            <person name="Kuo R."/>
            <person name="Ohm R.A."/>
            <person name="Bhattacharya S.S."/>
            <person name="Shirouzu T."/>
            <person name="Yoshinaga Y."/>
            <person name="Martin F.M."/>
            <person name="Grigoriev I.V."/>
            <person name="Hibbett D.S."/>
        </authorList>
    </citation>
    <scope>NUCLEOTIDE SEQUENCE [LARGE SCALE GENOMIC DNA]</scope>
    <source>
        <strain evidence="1 2">HHB12029</strain>
    </source>
</reference>
<evidence type="ECO:0000313" key="1">
    <source>
        <dbReference type="EMBL" id="KZV78426.1"/>
    </source>
</evidence>
<name>A0A166MUW1_EXIGL</name>
<sequence length="85" mass="9387">MAGTLLLVQAKMKKWVVPASSKNTYIYQWVADSMQILATGHTHEATTATAPPVNLNDPELVYLEDFNHEAFTFGSPSKMTKTSTI</sequence>